<dbReference type="AlphaFoldDB" id="A0A448X3F7"/>
<accession>A0A448X3F7</accession>
<sequence>MYQRTIVALARVVPSLKHDSYTSQAMGEFRIAVTGVKSAHFAGRIDCSVKWSEDAKNETNAGMMQRAHFSRKYTN</sequence>
<comment type="caution">
    <text evidence="1">The sequence shown here is derived from an EMBL/GenBank/DDBJ whole genome shotgun (WGS) entry which is preliminary data.</text>
</comment>
<evidence type="ECO:0000313" key="2">
    <source>
        <dbReference type="Proteomes" id="UP000784294"/>
    </source>
</evidence>
<name>A0A448X3F7_9PLAT</name>
<dbReference type="Proteomes" id="UP000784294">
    <property type="component" value="Unassembled WGS sequence"/>
</dbReference>
<gene>
    <name evidence="1" type="ORF">PXEA_LOCUS20373</name>
</gene>
<dbReference type="EMBL" id="CAAALY010083786">
    <property type="protein sequence ID" value="VEL26933.1"/>
    <property type="molecule type" value="Genomic_DNA"/>
</dbReference>
<evidence type="ECO:0000313" key="1">
    <source>
        <dbReference type="EMBL" id="VEL26933.1"/>
    </source>
</evidence>
<proteinExistence type="predicted"/>
<organism evidence="1 2">
    <name type="scientific">Protopolystoma xenopodis</name>
    <dbReference type="NCBI Taxonomy" id="117903"/>
    <lineage>
        <taxon>Eukaryota</taxon>
        <taxon>Metazoa</taxon>
        <taxon>Spiralia</taxon>
        <taxon>Lophotrochozoa</taxon>
        <taxon>Platyhelminthes</taxon>
        <taxon>Monogenea</taxon>
        <taxon>Polyopisthocotylea</taxon>
        <taxon>Polystomatidea</taxon>
        <taxon>Polystomatidae</taxon>
        <taxon>Protopolystoma</taxon>
    </lineage>
</organism>
<reference evidence="1" key="1">
    <citation type="submission" date="2018-11" db="EMBL/GenBank/DDBJ databases">
        <authorList>
            <consortium name="Pathogen Informatics"/>
        </authorList>
    </citation>
    <scope>NUCLEOTIDE SEQUENCE</scope>
</reference>
<protein>
    <submittedName>
        <fullName evidence="1">Uncharacterized protein</fullName>
    </submittedName>
</protein>
<keyword evidence="2" id="KW-1185">Reference proteome</keyword>